<dbReference type="Gene3D" id="3.40.190.10">
    <property type="entry name" value="Periplasmic binding protein-like II"/>
    <property type="match status" value="2"/>
</dbReference>
<keyword evidence="7" id="KW-1185">Reference proteome</keyword>
<dbReference type="PANTHER" id="PTHR30419">
    <property type="entry name" value="HTH-TYPE TRANSCRIPTIONAL REGULATOR YBHD"/>
    <property type="match status" value="1"/>
</dbReference>
<keyword evidence="4" id="KW-0804">Transcription</keyword>
<evidence type="ECO:0000256" key="1">
    <source>
        <dbReference type="ARBA" id="ARBA00009437"/>
    </source>
</evidence>
<gene>
    <name evidence="6" type="ORF">FEF27_04020</name>
</gene>
<dbReference type="EMBL" id="VAWA01000003">
    <property type="protein sequence ID" value="TLP79027.1"/>
    <property type="molecule type" value="Genomic_DNA"/>
</dbReference>
<accession>A0A5R9AMI6</accession>
<dbReference type="GO" id="GO:0003700">
    <property type="term" value="F:DNA-binding transcription factor activity"/>
    <property type="evidence" value="ECO:0007669"/>
    <property type="project" value="InterPro"/>
</dbReference>
<evidence type="ECO:0000256" key="3">
    <source>
        <dbReference type="ARBA" id="ARBA00023125"/>
    </source>
</evidence>
<dbReference type="FunFam" id="1.10.10.10:FF:000001">
    <property type="entry name" value="LysR family transcriptional regulator"/>
    <property type="match status" value="1"/>
</dbReference>
<name>A0A5R9AMI6_9MICC</name>
<proteinExistence type="inferred from homology"/>
<comment type="similarity">
    <text evidence="1">Belongs to the LysR transcriptional regulatory family.</text>
</comment>
<dbReference type="SUPFAM" id="SSF53850">
    <property type="entry name" value="Periplasmic binding protein-like II"/>
    <property type="match status" value="1"/>
</dbReference>
<dbReference type="OrthoDB" id="3181812at2"/>
<evidence type="ECO:0000313" key="6">
    <source>
        <dbReference type="EMBL" id="TLP79027.1"/>
    </source>
</evidence>
<evidence type="ECO:0000256" key="2">
    <source>
        <dbReference type="ARBA" id="ARBA00023015"/>
    </source>
</evidence>
<dbReference type="Pfam" id="PF00126">
    <property type="entry name" value="HTH_1"/>
    <property type="match status" value="1"/>
</dbReference>
<dbReference type="InterPro" id="IPR005119">
    <property type="entry name" value="LysR_subst-bd"/>
</dbReference>
<evidence type="ECO:0000259" key="5">
    <source>
        <dbReference type="PROSITE" id="PS50931"/>
    </source>
</evidence>
<dbReference type="InterPro" id="IPR000847">
    <property type="entry name" value="LysR_HTH_N"/>
</dbReference>
<dbReference type="Proteomes" id="UP000306544">
    <property type="component" value="Unassembled WGS sequence"/>
</dbReference>
<dbReference type="CDD" id="cd05466">
    <property type="entry name" value="PBP2_LTTR_substrate"/>
    <property type="match status" value="1"/>
</dbReference>
<dbReference type="Pfam" id="PF03466">
    <property type="entry name" value="LysR_substrate"/>
    <property type="match status" value="1"/>
</dbReference>
<dbReference type="GO" id="GO:0003677">
    <property type="term" value="F:DNA binding"/>
    <property type="evidence" value="ECO:0007669"/>
    <property type="project" value="UniProtKB-KW"/>
</dbReference>
<dbReference type="InterPro" id="IPR050950">
    <property type="entry name" value="HTH-type_LysR_regulators"/>
</dbReference>
<dbReference type="PROSITE" id="PS50931">
    <property type="entry name" value="HTH_LYSR"/>
    <property type="match status" value="1"/>
</dbReference>
<keyword evidence="3" id="KW-0238">DNA-binding</keyword>
<evidence type="ECO:0000256" key="4">
    <source>
        <dbReference type="ARBA" id="ARBA00023163"/>
    </source>
</evidence>
<dbReference type="InterPro" id="IPR036390">
    <property type="entry name" value="WH_DNA-bd_sf"/>
</dbReference>
<dbReference type="GO" id="GO:0005829">
    <property type="term" value="C:cytosol"/>
    <property type="evidence" value="ECO:0007669"/>
    <property type="project" value="TreeGrafter"/>
</dbReference>
<sequence length="320" mass="34138">MVILHRGWSDVRWIDQNDWLKTFVAVADHGSFVRASAAIHRSQSRVSAHIAALEQALGATLFDRRHRPVQLTDAGEALLPFAREILATVEQAVTEVDSLSGVRRGRVALGAHPSISAGFLPHVLSGLVADYPQVQVELSEHTTVGLGESLGNGSLHLAVRSVSSAPPTESLTNEVLWREPYCAVVPAGHPLTTHTPPLTPQALVDKQLILIGRPGQGVDPDTQAVVQRWGLPGLHPSWQTEQPQTLANLVKVGLGVGVINAFAMEVVDASGLAVIQVGEIADGRVVGLSYDPDRYMSSASQAVRHAILSAPRPASTYPPT</sequence>
<evidence type="ECO:0000313" key="7">
    <source>
        <dbReference type="Proteomes" id="UP000306544"/>
    </source>
</evidence>
<protein>
    <submittedName>
        <fullName evidence="6">LysR family transcriptional regulator</fullName>
    </submittedName>
</protein>
<comment type="caution">
    <text evidence="6">The sequence shown here is derived from an EMBL/GenBank/DDBJ whole genome shotgun (WGS) entry which is preliminary data.</text>
</comment>
<dbReference type="SUPFAM" id="SSF46785">
    <property type="entry name" value="Winged helix' DNA-binding domain"/>
    <property type="match status" value="1"/>
</dbReference>
<dbReference type="InterPro" id="IPR036388">
    <property type="entry name" value="WH-like_DNA-bd_sf"/>
</dbReference>
<dbReference type="PRINTS" id="PR00039">
    <property type="entry name" value="HTHLYSR"/>
</dbReference>
<dbReference type="RefSeq" id="WP_138169542.1">
    <property type="nucleotide sequence ID" value="NZ_VAWA01000003.1"/>
</dbReference>
<organism evidence="6 7">
    <name type="scientific">Nesterenkonia sphaerica</name>
    <dbReference type="NCBI Taxonomy" id="1804988"/>
    <lineage>
        <taxon>Bacteria</taxon>
        <taxon>Bacillati</taxon>
        <taxon>Actinomycetota</taxon>
        <taxon>Actinomycetes</taxon>
        <taxon>Micrococcales</taxon>
        <taxon>Micrococcaceae</taxon>
        <taxon>Nesterenkonia</taxon>
    </lineage>
</organism>
<dbReference type="AlphaFoldDB" id="A0A5R9AMI6"/>
<reference evidence="6 7" key="1">
    <citation type="submission" date="2019-05" db="EMBL/GenBank/DDBJ databases">
        <title>Nesterenkonia sp. GY239, isolated from the Southern Atlantic Ocean.</title>
        <authorList>
            <person name="Zhang G."/>
        </authorList>
    </citation>
    <scope>NUCLEOTIDE SEQUENCE [LARGE SCALE GENOMIC DNA]</scope>
    <source>
        <strain evidence="6 7">GY239</strain>
    </source>
</reference>
<feature type="domain" description="HTH lysR-type" evidence="5">
    <location>
        <begin position="18"/>
        <end position="72"/>
    </location>
</feature>
<keyword evidence="2" id="KW-0805">Transcription regulation</keyword>
<dbReference type="Gene3D" id="1.10.10.10">
    <property type="entry name" value="Winged helix-like DNA-binding domain superfamily/Winged helix DNA-binding domain"/>
    <property type="match status" value="1"/>
</dbReference>